<dbReference type="Proteomes" id="UP000250321">
    <property type="component" value="Unassembled WGS sequence"/>
</dbReference>
<accession>A0A314YTV5</accession>
<name>A0A314YTV5_PRUYE</name>
<reference evidence="1 2" key="1">
    <citation type="submission" date="2018-02" db="EMBL/GenBank/DDBJ databases">
        <title>Draft genome of wild Prunus yedoensis var. nudiflora.</title>
        <authorList>
            <person name="Baek S."/>
            <person name="Kim J.-H."/>
            <person name="Choi K."/>
            <person name="Kim G.-B."/>
            <person name="Cho A."/>
            <person name="Jang H."/>
            <person name="Shin C.-H."/>
            <person name="Yu H.-J."/>
            <person name="Mun J.-H."/>
        </authorList>
    </citation>
    <scope>NUCLEOTIDE SEQUENCE [LARGE SCALE GENOMIC DNA]</scope>
    <source>
        <strain evidence="2">cv. Jeju island</strain>
        <tissue evidence="1">Leaf</tissue>
    </source>
</reference>
<dbReference type="EMBL" id="PJQY01000716">
    <property type="protein sequence ID" value="PQQ08544.1"/>
    <property type="molecule type" value="Genomic_DNA"/>
</dbReference>
<comment type="caution">
    <text evidence="1">The sequence shown here is derived from an EMBL/GenBank/DDBJ whole genome shotgun (WGS) entry which is preliminary data.</text>
</comment>
<dbReference type="AlphaFoldDB" id="A0A314YTV5"/>
<gene>
    <name evidence="1" type="ORF">Pyn_06327</name>
</gene>
<organism evidence="1 2">
    <name type="scientific">Prunus yedoensis var. nudiflora</name>
    <dbReference type="NCBI Taxonomy" id="2094558"/>
    <lineage>
        <taxon>Eukaryota</taxon>
        <taxon>Viridiplantae</taxon>
        <taxon>Streptophyta</taxon>
        <taxon>Embryophyta</taxon>
        <taxon>Tracheophyta</taxon>
        <taxon>Spermatophyta</taxon>
        <taxon>Magnoliopsida</taxon>
        <taxon>eudicotyledons</taxon>
        <taxon>Gunneridae</taxon>
        <taxon>Pentapetalae</taxon>
        <taxon>rosids</taxon>
        <taxon>fabids</taxon>
        <taxon>Rosales</taxon>
        <taxon>Rosaceae</taxon>
        <taxon>Amygdaloideae</taxon>
        <taxon>Amygdaleae</taxon>
        <taxon>Prunus</taxon>
    </lineage>
</organism>
<sequence length="79" mass="8872">MKWEGHLEPCISRPQSQLYSSFAAWTNSLGLSETYQQLVAQQNCSAGLWIIGGQNPKDISSSRKCRRFQQGLVLVSSRL</sequence>
<protein>
    <submittedName>
        <fullName evidence="1">Uncharacterized protein</fullName>
    </submittedName>
</protein>
<evidence type="ECO:0000313" key="2">
    <source>
        <dbReference type="Proteomes" id="UP000250321"/>
    </source>
</evidence>
<proteinExistence type="predicted"/>
<evidence type="ECO:0000313" key="1">
    <source>
        <dbReference type="EMBL" id="PQQ08544.1"/>
    </source>
</evidence>
<keyword evidence="2" id="KW-1185">Reference proteome</keyword>